<keyword evidence="2" id="KW-0328">Glycosyltransferase</keyword>
<dbReference type="PANTHER" id="PTHR10788:SF106">
    <property type="entry name" value="BCDNA.GH08860"/>
    <property type="match status" value="1"/>
</dbReference>
<dbReference type="Gene3D" id="3.40.50.2000">
    <property type="entry name" value="Glycogen Phosphorylase B"/>
    <property type="match status" value="2"/>
</dbReference>
<name>A0A077MDY8_9MICO</name>
<dbReference type="GO" id="GO:0005992">
    <property type="term" value="P:trehalose biosynthetic process"/>
    <property type="evidence" value="ECO:0007669"/>
    <property type="project" value="InterPro"/>
</dbReference>
<accession>A0A077MDY8</accession>
<dbReference type="GO" id="GO:0005829">
    <property type="term" value="C:cytosol"/>
    <property type="evidence" value="ECO:0007669"/>
    <property type="project" value="TreeGrafter"/>
</dbReference>
<dbReference type="Proteomes" id="UP000035720">
    <property type="component" value="Unassembled WGS sequence"/>
</dbReference>
<dbReference type="CDD" id="cd03788">
    <property type="entry name" value="GT20_TPS"/>
    <property type="match status" value="1"/>
</dbReference>
<dbReference type="PANTHER" id="PTHR10788">
    <property type="entry name" value="TREHALOSE-6-PHOSPHATE SYNTHASE"/>
    <property type="match status" value="1"/>
</dbReference>
<protein>
    <submittedName>
        <fullName evidence="2">Trehalose-phosphate synthase</fullName>
        <ecNumber evidence="2">2.4.1.-</ecNumber>
    </submittedName>
</protein>
<evidence type="ECO:0000256" key="1">
    <source>
        <dbReference type="ARBA" id="ARBA00008799"/>
    </source>
</evidence>
<proteinExistence type="inferred from homology"/>
<reference evidence="2 3" key="1">
    <citation type="journal article" date="2013" name="ISME J.">
        <title>A metabolic model for members of the genus Tetrasphaera involved in enhanced biological phosphorus removal.</title>
        <authorList>
            <person name="Kristiansen R."/>
            <person name="Nguyen H.T.T."/>
            <person name="Saunders A.M."/>
            <person name="Nielsen J.L."/>
            <person name="Wimmer R."/>
            <person name="Le V.Q."/>
            <person name="McIlroy S.J."/>
            <person name="Petrovski S."/>
            <person name="Seviour R.J."/>
            <person name="Calteau A."/>
            <person name="Nielsen K.L."/>
            <person name="Nielsen P.H."/>
        </authorList>
    </citation>
    <scope>NUCLEOTIDE SEQUENCE [LARGE SCALE GENOMIC DNA]</scope>
    <source>
        <strain evidence="2 3">Ben 74</strain>
    </source>
</reference>
<dbReference type="GO" id="GO:0004805">
    <property type="term" value="F:trehalose-phosphatase activity"/>
    <property type="evidence" value="ECO:0007669"/>
    <property type="project" value="TreeGrafter"/>
</dbReference>
<dbReference type="Pfam" id="PF00982">
    <property type="entry name" value="Glyco_transf_20"/>
    <property type="match status" value="1"/>
</dbReference>
<sequence length="474" mass="52922">MENERYDLVIAANRLPVDKLTGPDGEVSWRRSPGGLVTAMDAVMRGRDGAWVGWAGDAGDAPAPFTDNGMELVPVPLSAAEVADFYEGFSNDTLWPIYHDVIVPATFHRSWWAAYKTVNQRFADAVCAVAAEGATVWIHDYQLQLVPAMVRAQRPDVRIGWFDHIPFPAVELFAQLPWREEIISGLLGADFLGFQRKADAENFVRACRRLARLSTRGEHVQTVDGRVVRASAVPISIDTAGLDELARTPEVQARAREIRESLGNPKKILLGVDRLDYTKGIRHRLKAYEELLRDNVIRPPDVVLVQVATPSRERVEAYRQLRTEIERTVGRINGEYAAIGSSAVEYLHHSYGRDEMAALFQAADVMLVTPLRDGMNLVAKEYVACRHDGDGALVLSEFTGAYHELKSAYVCNPHDIEGTKRVITKAITDPVRERRKRMKSLRKVVGAKDVQTWATNFLAALEHAPHRPEEAEDA</sequence>
<evidence type="ECO:0000313" key="2">
    <source>
        <dbReference type="EMBL" id="CCI53038.1"/>
    </source>
</evidence>
<keyword evidence="2" id="KW-0808">Transferase</keyword>
<keyword evidence="3" id="KW-1185">Reference proteome</keyword>
<dbReference type="AlphaFoldDB" id="A0A077MDY8"/>
<dbReference type="OrthoDB" id="9761633at2"/>
<comment type="caution">
    <text evidence="2">The sequence shown here is derived from an EMBL/GenBank/DDBJ whole genome shotgun (WGS) entry which is preliminary data.</text>
</comment>
<comment type="similarity">
    <text evidence="1">Belongs to the glycosyltransferase 20 family.</text>
</comment>
<dbReference type="GO" id="GO:0003825">
    <property type="term" value="F:alpha,alpha-trehalose-phosphate synthase (UDP-forming) activity"/>
    <property type="evidence" value="ECO:0007669"/>
    <property type="project" value="TreeGrafter"/>
</dbReference>
<dbReference type="SUPFAM" id="SSF53756">
    <property type="entry name" value="UDP-Glycosyltransferase/glycogen phosphorylase"/>
    <property type="match status" value="1"/>
</dbReference>
<dbReference type="InterPro" id="IPR001830">
    <property type="entry name" value="Glyco_trans_20"/>
</dbReference>
<gene>
    <name evidence="2" type="primary">otsA</name>
    <name evidence="2" type="ORF">BN13_290006</name>
</gene>
<organism evidence="2 3">
    <name type="scientific">Nostocoides jenkinsii Ben 74</name>
    <dbReference type="NCBI Taxonomy" id="1193518"/>
    <lineage>
        <taxon>Bacteria</taxon>
        <taxon>Bacillati</taxon>
        <taxon>Actinomycetota</taxon>
        <taxon>Actinomycetes</taxon>
        <taxon>Micrococcales</taxon>
        <taxon>Intrasporangiaceae</taxon>
        <taxon>Nostocoides</taxon>
    </lineage>
</organism>
<evidence type="ECO:0000313" key="3">
    <source>
        <dbReference type="Proteomes" id="UP000035720"/>
    </source>
</evidence>
<dbReference type="RefSeq" id="WP_048545352.1">
    <property type="nucleotide sequence ID" value="NZ_HF571038.1"/>
</dbReference>
<dbReference type="EMBL" id="CAJC01000138">
    <property type="protein sequence ID" value="CCI53038.1"/>
    <property type="molecule type" value="Genomic_DNA"/>
</dbReference>
<dbReference type="STRING" id="1193518.BN13_290006"/>
<dbReference type="EC" id="2.4.1.-" evidence="2"/>